<feature type="region of interest" description="Disordered" evidence="4">
    <location>
        <begin position="1511"/>
        <end position="1573"/>
    </location>
</feature>
<dbReference type="InterPro" id="IPR001789">
    <property type="entry name" value="Sig_transdc_resp-reg_receiver"/>
</dbReference>
<keyword evidence="9" id="KW-1185">Reference proteome</keyword>
<dbReference type="PROSITE" id="PS50109">
    <property type="entry name" value="HIS_KIN"/>
    <property type="match status" value="1"/>
</dbReference>
<dbReference type="InterPro" id="IPR004358">
    <property type="entry name" value="Sig_transdc_His_kin-like_C"/>
</dbReference>
<dbReference type="Pfam" id="PF00512">
    <property type="entry name" value="HisKA"/>
    <property type="match status" value="1"/>
</dbReference>
<dbReference type="InterPro" id="IPR003594">
    <property type="entry name" value="HATPase_dom"/>
</dbReference>
<feature type="region of interest" description="Disordered" evidence="4">
    <location>
        <begin position="255"/>
        <end position="319"/>
    </location>
</feature>
<dbReference type="PANTHER" id="PTHR45339">
    <property type="entry name" value="HYBRID SIGNAL TRANSDUCTION HISTIDINE KINASE J"/>
    <property type="match status" value="1"/>
</dbReference>
<dbReference type="STRING" id="5601.A0A0D2FYE6"/>
<dbReference type="InterPro" id="IPR036097">
    <property type="entry name" value="HisK_dim/P_sf"/>
</dbReference>
<feature type="compositionally biased region" description="Low complexity" evidence="4">
    <location>
        <begin position="1466"/>
        <end position="1477"/>
    </location>
</feature>
<dbReference type="SMART" id="SM00387">
    <property type="entry name" value="HATPase_c"/>
    <property type="match status" value="1"/>
</dbReference>
<dbReference type="Gene3D" id="3.40.50.2300">
    <property type="match status" value="1"/>
</dbReference>
<dbReference type="PANTHER" id="PTHR45339:SF1">
    <property type="entry name" value="HYBRID SIGNAL TRANSDUCTION HISTIDINE KINASE J"/>
    <property type="match status" value="1"/>
</dbReference>
<dbReference type="GO" id="GO:0000155">
    <property type="term" value="F:phosphorelay sensor kinase activity"/>
    <property type="evidence" value="ECO:0007669"/>
    <property type="project" value="InterPro"/>
</dbReference>
<dbReference type="InterPro" id="IPR000014">
    <property type="entry name" value="PAS"/>
</dbReference>
<evidence type="ECO:0000313" key="8">
    <source>
        <dbReference type="EMBL" id="KIW64924.1"/>
    </source>
</evidence>
<dbReference type="Gene3D" id="1.10.287.130">
    <property type="match status" value="1"/>
</dbReference>
<evidence type="ECO:0000256" key="2">
    <source>
        <dbReference type="ARBA" id="ARBA00023012"/>
    </source>
</evidence>
<feature type="domain" description="PAS" evidence="7">
    <location>
        <begin position="167"/>
        <end position="202"/>
    </location>
</feature>
<dbReference type="InterPro" id="IPR001610">
    <property type="entry name" value="PAC"/>
</dbReference>
<dbReference type="InterPro" id="IPR003661">
    <property type="entry name" value="HisK_dim/P_dom"/>
</dbReference>
<evidence type="ECO:0000313" key="9">
    <source>
        <dbReference type="Proteomes" id="UP000054266"/>
    </source>
</evidence>
<dbReference type="PROSITE" id="PS50110">
    <property type="entry name" value="RESPONSE_REGULATORY"/>
    <property type="match status" value="1"/>
</dbReference>
<dbReference type="PRINTS" id="PR00344">
    <property type="entry name" value="BCTRLSENSOR"/>
</dbReference>
<dbReference type="FunFam" id="1.10.287.130:FF:000050">
    <property type="entry name" value="Related to histidine kinase"/>
    <property type="match status" value="1"/>
</dbReference>
<feature type="compositionally biased region" description="Polar residues" evidence="4">
    <location>
        <begin position="1558"/>
        <end position="1573"/>
    </location>
</feature>
<gene>
    <name evidence="8" type="ORF">PV04_07226</name>
</gene>
<dbReference type="HOGENOM" id="CLU_000445_114_5_1"/>
<feature type="compositionally biased region" description="Polar residues" evidence="4">
    <location>
        <begin position="282"/>
        <end position="291"/>
    </location>
</feature>
<dbReference type="SMART" id="SM00448">
    <property type="entry name" value="REC"/>
    <property type="match status" value="1"/>
</dbReference>
<dbReference type="SUPFAM" id="SSF52172">
    <property type="entry name" value="CheY-like"/>
    <property type="match status" value="1"/>
</dbReference>
<keyword evidence="2" id="KW-0902">Two-component regulatory system</keyword>
<dbReference type="SMART" id="SM00086">
    <property type="entry name" value="PAC"/>
    <property type="match status" value="1"/>
</dbReference>
<evidence type="ECO:0000259" key="7">
    <source>
        <dbReference type="PROSITE" id="PS50112"/>
    </source>
</evidence>
<dbReference type="Gene3D" id="3.30.565.10">
    <property type="entry name" value="Histidine kinase-like ATPase, C-terminal domain"/>
    <property type="match status" value="1"/>
</dbReference>
<dbReference type="FunFam" id="3.30.565.10:FF:000010">
    <property type="entry name" value="Sensor histidine kinase RcsC"/>
    <property type="match status" value="1"/>
</dbReference>
<feature type="domain" description="PAS" evidence="7">
    <location>
        <begin position="561"/>
        <end position="632"/>
    </location>
</feature>
<dbReference type="Pfam" id="PF02518">
    <property type="entry name" value="HATPase_c"/>
    <property type="match status" value="1"/>
</dbReference>
<dbReference type="InterPro" id="IPR005467">
    <property type="entry name" value="His_kinase_dom"/>
</dbReference>
<dbReference type="SUPFAM" id="SSF47384">
    <property type="entry name" value="Homodimeric domain of signal transducing histidine kinase"/>
    <property type="match status" value="1"/>
</dbReference>
<dbReference type="Pfam" id="PF00072">
    <property type="entry name" value="Response_reg"/>
    <property type="match status" value="1"/>
</dbReference>
<evidence type="ECO:0000256" key="4">
    <source>
        <dbReference type="SAM" id="MobiDB-lite"/>
    </source>
</evidence>
<reference evidence="8 9" key="1">
    <citation type="submission" date="2015-01" db="EMBL/GenBank/DDBJ databases">
        <title>The Genome Sequence of Capronia semiimmersa CBS27337.</title>
        <authorList>
            <consortium name="The Broad Institute Genomics Platform"/>
            <person name="Cuomo C."/>
            <person name="de Hoog S."/>
            <person name="Gorbushina A."/>
            <person name="Stielow B."/>
            <person name="Teixiera M."/>
            <person name="Abouelleil A."/>
            <person name="Chapman S.B."/>
            <person name="Priest M."/>
            <person name="Young S.K."/>
            <person name="Wortman J."/>
            <person name="Nusbaum C."/>
            <person name="Birren B."/>
        </authorList>
    </citation>
    <scope>NUCLEOTIDE SEQUENCE [LARGE SCALE GENOMIC DNA]</scope>
    <source>
        <strain evidence="8 9">CBS 27337</strain>
    </source>
</reference>
<dbReference type="Proteomes" id="UP000054266">
    <property type="component" value="Unassembled WGS sequence"/>
</dbReference>
<feature type="region of interest" description="Disordered" evidence="4">
    <location>
        <begin position="1465"/>
        <end position="1497"/>
    </location>
</feature>
<name>A0A0D2FYE6_9EURO</name>
<keyword evidence="1 3" id="KW-0597">Phosphoprotein</keyword>
<dbReference type="SMART" id="SM00388">
    <property type="entry name" value="HisKA"/>
    <property type="match status" value="1"/>
</dbReference>
<feature type="compositionally biased region" description="Low complexity" evidence="4">
    <location>
        <begin position="346"/>
        <end position="387"/>
    </location>
</feature>
<evidence type="ECO:0000256" key="1">
    <source>
        <dbReference type="ARBA" id="ARBA00022553"/>
    </source>
</evidence>
<dbReference type="CDD" id="cd17546">
    <property type="entry name" value="REC_hyHK_CKI1_RcsC-like"/>
    <property type="match status" value="1"/>
</dbReference>
<dbReference type="SUPFAM" id="SSF55874">
    <property type="entry name" value="ATPase domain of HSP90 chaperone/DNA topoisomerase II/histidine kinase"/>
    <property type="match status" value="1"/>
</dbReference>
<dbReference type="InterPro" id="IPR036890">
    <property type="entry name" value="HATPase_C_sf"/>
</dbReference>
<accession>A0A0D2FYE6</accession>
<dbReference type="CDD" id="cd00130">
    <property type="entry name" value="PAS"/>
    <property type="match status" value="1"/>
</dbReference>
<dbReference type="InterPro" id="IPR011006">
    <property type="entry name" value="CheY-like_superfamily"/>
</dbReference>
<evidence type="ECO:0000256" key="3">
    <source>
        <dbReference type="PROSITE-ProRule" id="PRU00169"/>
    </source>
</evidence>
<evidence type="ECO:0000259" key="5">
    <source>
        <dbReference type="PROSITE" id="PS50109"/>
    </source>
</evidence>
<dbReference type="NCBIfam" id="TIGR00229">
    <property type="entry name" value="sensory_box"/>
    <property type="match status" value="1"/>
</dbReference>
<dbReference type="InterPro" id="IPR035965">
    <property type="entry name" value="PAS-like_dom_sf"/>
</dbReference>
<dbReference type="InterPro" id="IPR013655">
    <property type="entry name" value="PAS_fold_3"/>
</dbReference>
<dbReference type="SMART" id="SM00091">
    <property type="entry name" value="PAS"/>
    <property type="match status" value="2"/>
</dbReference>
<feature type="modified residue" description="4-aspartylphosphate" evidence="3">
    <location>
        <position position="1209"/>
    </location>
</feature>
<feature type="compositionally biased region" description="Basic residues" evidence="4">
    <location>
        <begin position="307"/>
        <end position="319"/>
    </location>
</feature>
<feature type="domain" description="Response regulatory" evidence="6">
    <location>
        <begin position="1146"/>
        <end position="1282"/>
    </location>
</feature>
<feature type="region of interest" description="Disordered" evidence="4">
    <location>
        <begin position="346"/>
        <end position="391"/>
    </location>
</feature>
<dbReference type="SUPFAM" id="SSF55785">
    <property type="entry name" value="PYP-like sensor domain (PAS domain)"/>
    <property type="match status" value="1"/>
</dbReference>
<feature type="region of interest" description="Disordered" evidence="4">
    <location>
        <begin position="127"/>
        <end position="151"/>
    </location>
</feature>
<dbReference type="EMBL" id="KN846960">
    <property type="protein sequence ID" value="KIW64924.1"/>
    <property type="molecule type" value="Genomic_DNA"/>
</dbReference>
<dbReference type="PROSITE" id="PS50112">
    <property type="entry name" value="PAS"/>
    <property type="match status" value="2"/>
</dbReference>
<dbReference type="Pfam" id="PF08447">
    <property type="entry name" value="PAS_3"/>
    <property type="match status" value="1"/>
</dbReference>
<dbReference type="CDD" id="cd00082">
    <property type="entry name" value="HisKA"/>
    <property type="match status" value="1"/>
</dbReference>
<evidence type="ECO:0000259" key="6">
    <source>
        <dbReference type="PROSITE" id="PS50110"/>
    </source>
</evidence>
<dbReference type="CDD" id="cd16922">
    <property type="entry name" value="HATPase_EvgS-ArcB-TorS-like"/>
    <property type="match status" value="1"/>
</dbReference>
<organism evidence="8 9">
    <name type="scientific">Phialophora macrospora</name>
    <dbReference type="NCBI Taxonomy" id="1851006"/>
    <lineage>
        <taxon>Eukaryota</taxon>
        <taxon>Fungi</taxon>
        <taxon>Dikarya</taxon>
        <taxon>Ascomycota</taxon>
        <taxon>Pezizomycotina</taxon>
        <taxon>Eurotiomycetes</taxon>
        <taxon>Chaetothyriomycetidae</taxon>
        <taxon>Chaetothyriales</taxon>
        <taxon>Herpotrichiellaceae</taxon>
        <taxon>Phialophora</taxon>
    </lineage>
</organism>
<dbReference type="FunFam" id="3.30.450.20:FF:000099">
    <property type="entry name" value="Sensory box sensor histidine kinase"/>
    <property type="match status" value="1"/>
</dbReference>
<feature type="domain" description="Histidine kinase" evidence="5">
    <location>
        <begin position="841"/>
        <end position="1064"/>
    </location>
</feature>
<dbReference type="Gene3D" id="3.30.450.20">
    <property type="entry name" value="PAS domain"/>
    <property type="match status" value="2"/>
</dbReference>
<sequence>MFYFCSCCACYRSSPIKPGIAEESQASGRSQHERDGDLRVSRAWTVAYVTARRPQRPHHPPAAACTCCLPTTTVFKFETQSLRTQPSYHPTANTAVVPQEMVVGDAEAAHRPLNAPGIVRPVRPVQPRASSLPFSHGRPHHDKSTPADGVDAHASPLPVAADVALAALTALPTPILVLSSTKTVLLANAAVRRLLGINEEDVGSGAPELLKGKTLSQLGIDMVSDGVPIWVSWERFLDNLADSLQPAQHDRMALRQPLSDRQGGETTRPATQGAGRGRLLSRPQTGKSQDTVVDVVISSRHDQPPAHLRRNKQNKQRSRIKATCRMIITIWNFEDQRFFTLTFTTSASPSSDHSSSPSSTRNVSADSTGSSQSSQSQTPLSSTTDSQATSPAPIEQAHGVSFPSIAPPPKCTTPSTLTDFQKILKMKNAMLRAIEIPLVAMWRDESVVLPNLAAQKLLEVKADPMSEHSYDFMSRLRPWTSDFSREIDENNNPIVALCRDQRAFTNWQVGLLNERTGARSSFDVSGHPVYDERSGEFLAGLIAFKDVTEYTEQIAHQTAENEEQFRLICDMMPQMIFTTTPDGSVTYWSQRWYDYTGLTPADSLGQGWTLPFHEEDMPETSRRWLHSLSTGEEYTTEYRCKGVDGQWRWMLGRALPMRDYKTGEILKWFGTCTDIQDIVDAKVSGQRARQQLLDVLKHSQMTMWIIDREQTVTFYEGDFVMGDPAQDRIIGSQVLDVVGDYLAPQAIAKFKDSLARLLSGASDLEILENEVNSRWFRSKMVPMKGKTGPNGVEDENYIAGVIVIGSDVTGLRLKEQENIKLLANEAAAKEASKMKSSFLANMSHEIRTPIAGVLGMSELLMDTNLDSEQSEFAQNIQRSANSLLTVINDILDFSKIESGRLDIEEVRFSLGVVLRDVAKMLSFAAQRKGLQFGSDIRLGPSEDLILLGDPGRIRQILVNLLTNSIKFTSEGYVRLSADILSENLDTVTVEFCVEDSGIGIEEEVKKRLFRPFSQADSSTARRFGGTGLGLTISKNLVDLMHGTIRLESKLDAGTKATFSVPLKRPEYQVGSATAFLEVGSMPDRLQSDLSMSIGDSPRPESRRFERGASLLQSTAAANAHDRCAVGIPSESATQTIEPELPRDQIHVLVVEDNPVNQQIALKFIQSLKFSVNAVWNGREALEYLLKATSPGLPPEQAKEHPVPSLILMDVQMPVLDGYHATHMLRHHAPFKDIQAIPHIPIVAMTASAIQGDREKCEKAGMDDYMAKPVKRSLLEKTILKWVSPGRTLLERQKLPGTGTDFQKPNFGRACTDHSSTCTQDDAIATEFYARNGKPATQADADELNAPLPVGESRDVEGRAVARRSSISRALLKSEIPGGETEADLTARRAAAEDQARALRDAKLLSATDIAHGRSRVAPVLRVDKDYAPGLQAPNTQESESTAGASPMALTEENVLLLNAAQDGVLPTTETSSASPESLGLTYPVSDIPGPPPESTLSAITLTHIDGDAGIDAEALDSSIPEEAQVPAGSRGSKTASDSLGPAAPQSRRDVGGLGPESRQASDWSSSTARPEKS</sequence>
<protein>
    <submittedName>
        <fullName evidence="8">Uncharacterized protein</fullName>
    </submittedName>
</protein>
<proteinExistence type="predicted"/>